<proteinExistence type="predicted"/>
<organism evidence="2 3">
    <name type="scientific">Symbiodinium microadriaticum</name>
    <name type="common">Dinoflagellate</name>
    <name type="synonym">Zooxanthella microadriatica</name>
    <dbReference type="NCBI Taxonomy" id="2951"/>
    <lineage>
        <taxon>Eukaryota</taxon>
        <taxon>Sar</taxon>
        <taxon>Alveolata</taxon>
        <taxon>Dinophyceae</taxon>
        <taxon>Suessiales</taxon>
        <taxon>Symbiodiniaceae</taxon>
        <taxon>Symbiodinium</taxon>
    </lineage>
</organism>
<evidence type="ECO:0000313" key="2">
    <source>
        <dbReference type="EMBL" id="OLP87097.1"/>
    </source>
</evidence>
<protein>
    <submittedName>
        <fullName evidence="2">Uncharacterized protein</fullName>
    </submittedName>
</protein>
<reference evidence="2 3" key="1">
    <citation type="submission" date="2016-02" db="EMBL/GenBank/DDBJ databases">
        <title>Genome analysis of coral dinoflagellate symbionts highlights evolutionary adaptations to a symbiotic lifestyle.</title>
        <authorList>
            <person name="Aranda M."/>
            <person name="Li Y."/>
            <person name="Liew Y.J."/>
            <person name="Baumgarten S."/>
            <person name="Simakov O."/>
            <person name="Wilson M."/>
            <person name="Piel J."/>
            <person name="Ashoor H."/>
            <person name="Bougouffa S."/>
            <person name="Bajic V.B."/>
            <person name="Ryu T."/>
            <person name="Ravasi T."/>
            <person name="Bayer T."/>
            <person name="Micklem G."/>
            <person name="Kim H."/>
            <person name="Bhak J."/>
            <person name="Lajeunesse T.C."/>
            <person name="Voolstra C.R."/>
        </authorList>
    </citation>
    <scope>NUCLEOTIDE SEQUENCE [LARGE SCALE GENOMIC DNA]</scope>
    <source>
        <strain evidence="2 3">CCMP2467</strain>
    </source>
</reference>
<keyword evidence="3" id="KW-1185">Reference proteome</keyword>
<dbReference type="EMBL" id="LSRX01000881">
    <property type="protein sequence ID" value="OLP87097.1"/>
    <property type="molecule type" value="Genomic_DNA"/>
</dbReference>
<comment type="caution">
    <text evidence="2">The sequence shown here is derived from an EMBL/GenBank/DDBJ whole genome shotgun (WGS) entry which is preliminary data.</text>
</comment>
<evidence type="ECO:0000256" key="1">
    <source>
        <dbReference type="SAM" id="MobiDB-lite"/>
    </source>
</evidence>
<accession>A0A1Q9CW11</accession>
<dbReference type="AlphaFoldDB" id="A0A1Q9CW11"/>
<feature type="region of interest" description="Disordered" evidence="1">
    <location>
        <begin position="1"/>
        <end position="25"/>
    </location>
</feature>
<name>A0A1Q9CW11_SYMMI</name>
<sequence length="241" mass="27444">MMQPDPAMSSERSSERYLVGDDVELPGDHVQSSDVNLLRKALLEAREFLLSGYTEVHFRVWRDVKPMKLLCARSARQHEGTMEIYLTYEDGGEEEGLLHPAGTGCTGPLFAFACKHQDGIPAPRRRLGRAHPIFLFENDLVEWTGAHGERERFSVTKVRGLNLKKTEVRGLSLKKTEVRGFNLKKTEAGTRNGRIGGAKGRKDGRTRLNGRMEDRIKQRTWERERVEHDRVDESVWTNGSD</sequence>
<evidence type="ECO:0000313" key="3">
    <source>
        <dbReference type="Proteomes" id="UP000186817"/>
    </source>
</evidence>
<dbReference type="Proteomes" id="UP000186817">
    <property type="component" value="Unassembled WGS sequence"/>
</dbReference>
<dbReference type="OrthoDB" id="425968at2759"/>
<gene>
    <name evidence="2" type="ORF">AK812_SmicGene31736</name>
</gene>
<feature type="region of interest" description="Disordered" evidence="1">
    <location>
        <begin position="188"/>
        <end position="215"/>
    </location>
</feature>
<feature type="compositionally biased region" description="Basic and acidic residues" evidence="1">
    <location>
        <begin position="200"/>
        <end position="215"/>
    </location>
</feature>